<dbReference type="SMART" id="SM00175">
    <property type="entry name" value="RAB"/>
    <property type="match status" value="1"/>
</dbReference>
<keyword evidence="5" id="KW-1185">Reference proteome</keyword>
<evidence type="ECO:0000256" key="1">
    <source>
        <dbReference type="ARBA" id="ARBA00006270"/>
    </source>
</evidence>
<organism evidence="4 5">
    <name type="scientific">Blepharisma stoltei</name>
    <dbReference type="NCBI Taxonomy" id="1481888"/>
    <lineage>
        <taxon>Eukaryota</taxon>
        <taxon>Sar</taxon>
        <taxon>Alveolata</taxon>
        <taxon>Ciliophora</taxon>
        <taxon>Postciliodesmatophora</taxon>
        <taxon>Heterotrichea</taxon>
        <taxon>Heterotrichida</taxon>
        <taxon>Blepharismidae</taxon>
        <taxon>Blepharisma</taxon>
    </lineage>
</organism>
<accession>A0AAU9IVI5</accession>
<dbReference type="Proteomes" id="UP001162131">
    <property type="component" value="Unassembled WGS sequence"/>
</dbReference>
<sequence>MNAQEWMKKIHISASNLSAWILIGSKCDLAFKREVLFTEGEALARMIGIPFIEISSLENKNIDVAISAIISSIITKINMYY</sequence>
<evidence type="ECO:0000256" key="2">
    <source>
        <dbReference type="ARBA" id="ARBA00022741"/>
    </source>
</evidence>
<dbReference type="GO" id="GO:0003924">
    <property type="term" value="F:GTPase activity"/>
    <property type="evidence" value="ECO:0007669"/>
    <property type="project" value="InterPro"/>
</dbReference>
<dbReference type="EMBL" id="CAJZBQ010000018">
    <property type="protein sequence ID" value="CAG9317673.1"/>
    <property type="molecule type" value="Genomic_DNA"/>
</dbReference>
<evidence type="ECO:0000313" key="5">
    <source>
        <dbReference type="Proteomes" id="UP001162131"/>
    </source>
</evidence>
<protein>
    <submittedName>
        <fullName evidence="4">Uncharacterized protein</fullName>
    </submittedName>
</protein>
<dbReference type="PANTHER" id="PTHR47980">
    <property type="entry name" value="LD44762P"/>
    <property type="match status" value="1"/>
</dbReference>
<dbReference type="InterPro" id="IPR027417">
    <property type="entry name" value="P-loop_NTPase"/>
</dbReference>
<dbReference type="Pfam" id="PF00071">
    <property type="entry name" value="Ras"/>
    <property type="match status" value="1"/>
</dbReference>
<comment type="similarity">
    <text evidence="1">Belongs to the small GTPase superfamily. Rab family.</text>
</comment>
<evidence type="ECO:0000313" key="4">
    <source>
        <dbReference type="EMBL" id="CAG9317673.1"/>
    </source>
</evidence>
<dbReference type="InterPro" id="IPR050305">
    <property type="entry name" value="Small_GTPase_Rab"/>
</dbReference>
<dbReference type="SUPFAM" id="SSF52540">
    <property type="entry name" value="P-loop containing nucleoside triphosphate hydrolases"/>
    <property type="match status" value="1"/>
</dbReference>
<proteinExistence type="inferred from homology"/>
<dbReference type="AlphaFoldDB" id="A0AAU9IVI5"/>
<dbReference type="PROSITE" id="PS51419">
    <property type="entry name" value="RAB"/>
    <property type="match status" value="1"/>
</dbReference>
<gene>
    <name evidence="4" type="ORF">BSTOLATCC_MIC18916</name>
</gene>
<dbReference type="Gene3D" id="3.40.50.300">
    <property type="entry name" value="P-loop containing nucleotide triphosphate hydrolases"/>
    <property type="match status" value="1"/>
</dbReference>
<dbReference type="GO" id="GO:0005525">
    <property type="term" value="F:GTP binding"/>
    <property type="evidence" value="ECO:0007669"/>
    <property type="project" value="UniProtKB-KW"/>
</dbReference>
<keyword evidence="3" id="KW-0342">GTP-binding</keyword>
<dbReference type="InterPro" id="IPR001806">
    <property type="entry name" value="Small_GTPase"/>
</dbReference>
<reference evidence="4" key="1">
    <citation type="submission" date="2021-09" db="EMBL/GenBank/DDBJ databases">
        <authorList>
            <consortium name="AG Swart"/>
            <person name="Singh M."/>
            <person name="Singh A."/>
            <person name="Seah K."/>
            <person name="Emmerich C."/>
        </authorList>
    </citation>
    <scope>NUCLEOTIDE SEQUENCE</scope>
    <source>
        <strain evidence="4">ATCC30299</strain>
    </source>
</reference>
<comment type="caution">
    <text evidence="4">The sequence shown here is derived from an EMBL/GenBank/DDBJ whole genome shotgun (WGS) entry which is preliminary data.</text>
</comment>
<evidence type="ECO:0000256" key="3">
    <source>
        <dbReference type="ARBA" id="ARBA00023134"/>
    </source>
</evidence>
<keyword evidence="2" id="KW-0547">Nucleotide-binding</keyword>
<name>A0AAU9IVI5_9CILI</name>